<dbReference type="Pfam" id="PF00078">
    <property type="entry name" value="RVT_1"/>
    <property type="match status" value="1"/>
</dbReference>
<dbReference type="Proteomes" id="UP000591131">
    <property type="component" value="Unassembled WGS sequence"/>
</dbReference>
<evidence type="ECO:0000259" key="1">
    <source>
        <dbReference type="PROSITE" id="PS50878"/>
    </source>
</evidence>
<sequence length="235" mass="26488">MKIASVFVDFQKAFDSLVWSSSWKILAAAGMPKFFVELIRRLYDDAKVTIRINKEGKVSDIFDQKIGVRQGSCLSPIIFILVLDHCIRAAVEACEERGFEVEWLGYADDLYIAGNSVEEVEFFLQELQAAAYYVGLMINGDKTVVMAKGMTTKSVLCKGGLTEERVAVKWDDGIYEGWLRPVVDDDLDSRFHPTHQVIYDDGSVVAYIVKKAGWIQDEDGDKLRITRLGFNRLVG</sequence>
<gene>
    <name evidence="2" type="primary">ADI1_1</name>
    <name evidence="2" type="ORF">FOL47_000965</name>
</gene>
<protein>
    <submittedName>
        <fullName evidence="2">1,2-dihydroxy-3-keto-5-methylthiopentene dioxygenase</fullName>
    </submittedName>
</protein>
<accession>A0A7J6MKH4</accession>
<dbReference type="InterPro" id="IPR043502">
    <property type="entry name" value="DNA/RNA_pol_sf"/>
</dbReference>
<dbReference type="AlphaFoldDB" id="A0A7J6MKH4"/>
<dbReference type="SUPFAM" id="SSF56672">
    <property type="entry name" value="DNA/RNA polymerases"/>
    <property type="match status" value="1"/>
</dbReference>
<dbReference type="PANTHER" id="PTHR47027">
    <property type="entry name" value="REVERSE TRANSCRIPTASE DOMAIN-CONTAINING PROTEIN"/>
    <property type="match status" value="1"/>
</dbReference>
<evidence type="ECO:0000313" key="3">
    <source>
        <dbReference type="Proteomes" id="UP000591131"/>
    </source>
</evidence>
<dbReference type="PROSITE" id="PS50878">
    <property type="entry name" value="RT_POL"/>
    <property type="match status" value="1"/>
</dbReference>
<dbReference type="GO" id="GO:0051213">
    <property type="term" value="F:dioxygenase activity"/>
    <property type="evidence" value="ECO:0007669"/>
    <property type="project" value="UniProtKB-KW"/>
</dbReference>
<dbReference type="InterPro" id="IPR000477">
    <property type="entry name" value="RT_dom"/>
</dbReference>
<evidence type="ECO:0000313" key="2">
    <source>
        <dbReference type="EMBL" id="KAF4672098.1"/>
    </source>
</evidence>
<dbReference type="EMBL" id="JAAPAO010000120">
    <property type="protein sequence ID" value="KAF4672098.1"/>
    <property type="molecule type" value="Genomic_DNA"/>
</dbReference>
<comment type="caution">
    <text evidence="2">The sequence shown here is derived from an EMBL/GenBank/DDBJ whole genome shotgun (WGS) entry which is preliminary data.</text>
</comment>
<feature type="non-terminal residue" evidence="2">
    <location>
        <position position="235"/>
    </location>
</feature>
<dbReference type="PANTHER" id="PTHR47027:SF20">
    <property type="entry name" value="REVERSE TRANSCRIPTASE-LIKE PROTEIN WITH RNA-DIRECTED DNA POLYMERASE DOMAIN"/>
    <property type="match status" value="1"/>
</dbReference>
<reference evidence="2 3" key="1">
    <citation type="submission" date="2020-04" db="EMBL/GenBank/DDBJ databases">
        <title>Perkinsus chesapeaki whole genome sequence.</title>
        <authorList>
            <person name="Bogema D.R."/>
        </authorList>
    </citation>
    <scope>NUCLEOTIDE SEQUENCE [LARGE SCALE GENOMIC DNA]</scope>
    <source>
        <strain evidence="2">ATCC PRA-425</strain>
    </source>
</reference>
<proteinExistence type="predicted"/>
<dbReference type="OrthoDB" id="449108at2759"/>
<organism evidence="2 3">
    <name type="scientific">Perkinsus chesapeaki</name>
    <name type="common">Clam parasite</name>
    <name type="synonym">Perkinsus andrewsi</name>
    <dbReference type="NCBI Taxonomy" id="330153"/>
    <lineage>
        <taxon>Eukaryota</taxon>
        <taxon>Sar</taxon>
        <taxon>Alveolata</taxon>
        <taxon>Perkinsozoa</taxon>
        <taxon>Perkinsea</taxon>
        <taxon>Perkinsida</taxon>
        <taxon>Perkinsidae</taxon>
        <taxon>Perkinsus</taxon>
    </lineage>
</organism>
<keyword evidence="3" id="KW-1185">Reference proteome</keyword>
<keyword evidence="2" id="KW-0223">Dioxygenase</keyword>
<name>A0A7J6MKH4_PERCH</name>
<feature type="domain" description="Reverse transcriptase" evidence="1">
    <location>
        <begin position="1"/>
        <end position="163"/>
    </location>
</feature>
<keyword evidence="2" id="KW-0560">Oxidoreductase</keyword>